<proteinExistence type="predicted"/>
<evidence type="ECO:0000313" key="1">
    <source>
        <dbReference type="EMBL" id="PIR90024.1"/>
    </source>
</evidence>
<evidence type="ECO:0000313" key="2">
    <source>
        <dbReference type="Proteomes" id="UP000230132"/>
    </source>
</evidence>
<protein>
    <submittedName>
        <fullName evidence="1">Uncharacterized protein</fullName>
    </submittedName>
</protein>
<gene>
    <name evidence="1" type="ORF">COU05_03345</name>
</gene>
<sequence length="89" mass="9996">MREKTISLKEKGKEGISGISIFAGQNQDIDNVIEDLRQRYQPLKVNVIVKDILISGKAGKKVILKDNEDPQTMQVLWLDTSSKVLNSAR</sequence>
<accession>A0A2H0UTP7</accession>
<name>A0A2H0UTP7_9BACT</name>
<comment type="caution">
    <text evidence="1">The sequence shown here is derived from an EMBL/GenBank/DDBJ whole genome shotgun (WGS) entry which is preliminary data.</text>
</comment>
<dbReference type="Proteomes" id="UP000230132">
    <property type="component" value="Unassembled WGS sequence"/>
</dbReference>
<dbReference type="EMBL" id="PFAX01000035">
    <property type="protein sequence ID" value="PIR90024.1"/>
    <property type="molecule type" value="Genomic_DNA"/>
</dbReference>
<reference evidence="2" key="1">
    <citation type="submission" date="2017-09" db="EMBL/GenBank/DDBJ databases">
        <title>Depth-based differentiation of microbial function through sediment-hosted aquifers and enrichment of novel symbionts in the deep terrestrial subsurface.</title>
        <authorList>
            <person name="Probst A.J."/>
            <person name="Ladd B."/>
            <person name="Jarett J.K."/>
            <person name="Geller-Mcgrath D.E."/>
            <person name="Sieber C.M.K."/>
            <person name="Emerson J.B."/>
            <person name="Anantharaman K."/>
            <person name="Thomas B.C."/>
            <person name="Malmstrom R."/>
            <person name="Stieglmeier M."/>
            <person name="Klingl A."/>
            <person name="Woyke T."/>
            <person name="Ryan C.M."/>
            <person name="Banfield J.F."/>
        </authorList>
    </citation>
    <scope>NUCLEOTIDE SEQUENCE [LARGE SCALE GENOMIC DNA]</scope>
</reference>
<dbReference type="AlphaFoldDB" id="A0A2H0UTP7"/>
<organism evidence="1 2">
    <name type="scientific">bacterium (Candidatus Gribaldobacteria) CG10_big_fil_rev_8_21_14_0_10_37_21</name>
    <dbReference type="NCBI Taxonomy" id="2014275"/>
    <lineage>
        <taxon>Bacteria</taxon>
        <taxon>Candidatus Gribaldobacteria</taxon>
    </lineage>
</organism>